<dbReference type="GO" id="GO:0005524">
    <property type="term" value="F:ATP binding"/>
    <property type="evidence" value="ECO:0007669"/>
    <property type="project" value="UniProtKB-KW"/>
</dbReference>
<dbReference type="PROSITE" id="PS51194">
    <property type="entry name" value="HELICASE_CTER"/>
    <property type="match status" value="1"/>
</dbReference>
<organism evidence="7 8">
    <name type="scientific">Candidatus Moanibacter tarae</name>
    <dbReference type="NCBI Taxonomy" id="2200854"/>
    <lineage>
        <taxon>Bacteria</taxon>
        <taxon>Pseudomonadati</taxon>
        <taxon>Verrucomicrobiota</taxon>
        <taxon>Opitutia</taxon>
        <taxon>Puniceicoccales</taxon>
        <taxon>Puniceicoccales incertae sedis</taxon>
        <taxon>Candidatus Moanibacter</taxon>
    </lineage>
</organism>
<dbReference type="PANTHER" id="PTHR47961:SF6">
    <property type="entry name" value="DNA-DIRECTED DNA POLYMERASE"/>
    <property type="match status" value="1"/>
</dbReference>
<sequence length="821" mass="92820">MDNFETSLKLPDLWQQDAIRHLRAGRDVVVDAPTGSGKTYILELFLEGGYRQDTIFTVPTRALANDKLLEWSSRNWEVGITTGDLTENIDAPLVVATLETQKRRFLDGAGPGLLVVDEFQMIGDPARGVNYELIIAMAPQTTQLLLLSGTVANPGHVVDWLKKLGRDPVLVSTSNRPVPLEEVYVEALPNRVPKHIKGYWPRLVAKTLMADMGPVLIFAPRRKASESIAREISAALPIDLPLELTAEQKRLAGPILSKLLRNRISFHHSGLTYRQRAGLVEPLAKNGQLRVVVATTGLAAGINFSLRSVFVTDREYRVGDRYFDIRPDELLQMFGRAGRRGLDSKGFILADPGKPRLKEGRQLLLKRTNQIEWPALLFVMHSAIEKKEKPDKAAADLTSRLFSSLDIPLGFDAFLKDAKNRCPVAPEPESRHVRQSVIEILNTQGKWERRKPTVRDSLGKALIFYKRTWIPALQHPSTVAGVRIGTICKLRGKNTIQYGREVSLSFIADDLTSGELILTKWLYRALRERKNELRIKNSIKRHNWTLKRLEQIIIPLLPTLTHGGSLDELVERNGFINARLDYSKAEAYLYVDSEGKFLLNPPEHKKNEEFDFSFREAYTESHSLESPVSSWFQLGLIDNKAVPTRRGEIFSFFNRAEGFAIATALEDPNYDIPEIIQHIVNLRAGHRFTDFESYSSRLGNTCRIASNGATYPGYLDKGKPIDYGDGAAEILTMHDQDPSGLAQVWKTEMLSGDIERVRLEWISLLNQITHSPNLKWDRWMQFKKEAQRILSKSTAKPPISNLPPLPLSQKQRYRCDHVLGR</sequence>
<reference evidence="7 8" key="1">
    <citation type="submission" date="2018-06" db="EMBL/GenBank/DDBJ databases">
        <title>Draft Genome Sequence of a Novel Marine Bacterium Related to the Verrucomicrobia.</title>
        <authorList>
            <person name="Vosseberg J."/>
            <person name="Martijn J."/>
            <person name="Ettema T.J.G."/>
        </authorList>
    </citation>
    <scope>NUCLEOTIDE SEQUENCE [LARGE SCALE GENOMIC DNA]</scope>
    <source>
        <strain evidence="7">TARA_B100001123</strain>
    </source>
</reference>
<dbReference type="SUPFAM" id="SSF52540">
    <property type="entry name" value="P-loop containing nucleoside triphosphate hydrolases"/>
    <property type="match status" value="1"/>
</dbReference>
<dbReference type="PROSITE" id="PS51192">
    <property type="entry name" value="HELICASE_ATP_BIND_1"/>
    <property type="match status" value="1"/>
</dbReference>
<dbReference type="InterPro" id="IPR027417">
    <property type="entry name" value="P-loop_NTPase"/>
</dbReference>
<dbReference type="EMBL" id="CP029803">
    <property type="protein sequence ID" value="AWT59723.1"/>
    <property type="molecule type" value="Genomic_DNA"/>
</dbReference>
<keyword evidence="4" id="KW-0067">ATP-binding</keyword>
<dbReference type="Pfam" id="PF00270">
    <property type="entry name" value="DEAD"/>
    <property type="match status" value="1"/>
</dbReference>
<evidence type="ECO:0000256" key="1">
    <source>
        <dbReference type="ARBA" id="ARBA00022741"/>
    </source>
</evidence>
<dbReference type="InterPro" id="IPR001650">
    <property type="entry name" value="Helicase_C-like"/>
</dbReference>
<dbReference type="InterPro" id="IPR011545">
    <property type="entry name" value="DEAD/DEAH_box_helicase_dom"/>
</dbReference>
<feature type="domain" description="Helicase ATP-binding" evidence="5">
    <location>
        <begin position="19"/>
        <end position="169"/>
    </location>
</feature>
<dbReference type="GO" id="GO:0016787">
    <property type="term" value="F:hydrolase activity"/>
    <property type="evidence" value="ECO:0007669"/>
    <property type="project" value="UniProtKB-KW"/>
</dbReference>
<dbReference type="SMART" id="SM00487">
    <property type="entry name" value="DEXDc"/>
    <property type="match status" value="1"/>
</dbReference>
<dbReference type="InterPro" id="IPR050474">
    <property type="entry name" value="Hel308_SKI2-like"/>
</dbReference>
<accession>A0A2Z4ACA6</accession>
<dbReference type="SMART" id="SM00490">
    <property type="entry name" value="HELICc"/>
    <property type="match status" value="1"/>
</dbReference>
<name>A0A2Z4ACA6_9BACT</name>
<evidence type="ECO:0000259" key="5">
    <source>
        <dbReference type="PROSITE" id="PS51192"/>
    </source>
</evidence>
<evidence type="ECO:0000259" key="6">
    <source>
        <dbReference type="PROSITE" id="PS51194"/>
    </source>
</evidence>
<proteinExistence type="predicted"/>
<dbReference type="KEGG" id="mtar:DF168_00917"/>
<dbReference type="Pfam" id="PF00271">
    <property type="entry name" value="Helicase_C"/>
    <property type="match status" value="1"/>
</dbReference>
<dbReference type="Proteomes" id="UP000247465">
    <property type="component" value="Chromosome"/>
</dbReference>
<keyword evidence="2 7" id="KW-0378">Hydrolase</keyword>
<feature type="domain" description="Helicase C-terminal" evidence="6">
    <location>
        <begin position="204"/>
        <end position="395"/>
    </location>
</feature>
<dbReference type="AlphaFoldDB" id="A0A2Z4ACA6"/>
<evidence type="ECO:0000313" key="8">
    <source>
        <dbReference type="Proteomes" id="UP000247465"/>
    </source>
</evidence>
<evidence type="ECO:0000256" key="3">
    <source>
        <dbReference type="ARBA" id="ARBA00022806"/>
    </source>
</evidence>
<keyword evidence="1" id="KW-0547">Nucleotide-binding</keyword>
<dbReference type="EC" id="3.6.4.-" evidence="7"/>
<dbReference type="Gene3D" id="3.40.50.300">
    <property type="entry name" value="P-loop containing nucleotide triphosphate hydrolases"/>
    <property type="match status" value="2"/>
</dbReference>
<keyword evidence="3 7" id="KW-0347">Helicase</keyword>
<dbReference type="GO" id="GO:0004386">
    <property type="term" value="F:helicase activity"/>
    <property type="evidence" value="ECO:0007669"/>
    <property type="project" value="UniProtKB-KW"/>
</dbReference>
<dbReference type="InterPro" id="IPR014001">
    <property type="entry name" value="Helicase_ATP-bd"/>
</dbReference>
<evidence type="ECO:0000256" key="4">
    <source>
        <dbReference type="ARBA" id="ARBA00022840"/>
    </source>
</evidence>
<gene>
    <name evidence="7" type="primary">helY</name>
    <name evidence="7" type="ORF">DF168_00917</name>
</gene>
<evidence type="ECO:0000313" key="7">
    <source>
        <dbReference type="EMBL" id="AWT59723.1"/>
    </source>
</evidence>
<protein>
    <submittedName>
        <fullName evidence="7">Putative helicase HelY</fullName>
        <ecNumber evidence="7">3.6.4.-</ecNumber>
    </submittedName>
</protein>
<dbReference type="GO" id="GO:0003676">
    <property type="term" value="F:nucleic acid binding"/>
    <property type="evidence" value="ECO:0007669"/>
    <property type="project" value="InterPro"/>
</dbReference>
<evidence type="ECO:0000256" key="2">
    <source>
        <dbReference type="ARBA" id="ARBA00022801"/>
    </source>
</evidence>
<dbReference type="PANTHER" id="PTHR47961">
    <property type="entry name" value="DNA POLYMERASE THETA, PUTATIVE (AFU_ORTHOLOGUE AFUA_1G05260)-RELATED"/>
    <property type="match status" value="1"/>
</dbReference>